<evidence type="ECO:0000259" key="2">
    <source>
        <dbReference type="Pfam" id="PF07715"/>
    </source>
</evidence>
<protein>
    <submittedName>
        <fullName evidence="3">SusC/RagA family TonB-linked outer membrane protein</fullName>
    </submittedName>
</protein>
<proteinExistence type="inferred from homology"/>
<dbReference type="NCBIfam" id="TIGR04057">
    <property type="entry name" value="SusC_RagA_signa"/>
    <property type="match status" value="1"/>
</dbReference>
<dbReference type="InterPro" id="IPR012910">
    <property type="entry name" value="Plug_dom"/>
</dbReference>
<evidence type="ECO:0000313" key="3">
    <source>
        <dbReference type="EMBL" id="BFO74664.1"/>
    </source>
</evidence>
<dbReference type="Pfam" id="PF13715">
    <property type="entry name" value="CarbopepD_reg_2"/>
    <property type="match status" value="1"/>
</dbReference>
<dbReference type="Pfam" id="PF07715">
    <property type="entry name" value="Plug"/>
    <property type="match status" value="1"/>
</dbReference>
<dbReference type="SUPFAM" id="SSF49464">
    <property type="entry name" value="Carboxypeptidase regulatory domain-like"/>
    <property type="match status" value="1"/>
</dbReference>
<feature type="domain" description="TonB-dependent receptor plug" evidence="2">
    <location>
        <begin position="186"/>
        <end position="296"/>
    </location>
</feature>
<keyword evidence="1" id="KW-0472">Membrane</keyword>
<dbReference type="InterPro" id="IPR023997">
    <property type="entry name" value="TonB-dep_OMP_SusC/RagA_CS"/>
</dbReference>
<dbReference type="InterPro" id="IPR037066">
    <property type="entry name" value="Plug_dom_sf"/>
</dbReference>
<dbReference type="Gene3D" id="2.170.130.10">
    <property type="entry name" value="TonB-dependent receptor, plug domain"/>
    <property type="match status" value="1"/>
</dbReference>
<dbReference type="NCBIfam" id="TIGR04056">
    <property type="entry name" value="OMP_RagA_SusC"/>
    <property type="match status" value="1"/>
</dbReference>
<comment type="similarity">
    <text evidence="1">Belongs to the TonB-dependent receptor family.</text>
</comment>
<dbReference type="SUPFAM" id="SSF56935">
    <property type="entry name" value="Porins"/>
    <property type="match status" value="1"/>
</dbReference>
<dbReference type="FunFam" id="2.170.130.10:FF:000003">
    <property type="entry name" value="SusC/RagA family TonB-linked outer membrane protein"/>
    <property type="match status" value="1"/>
</dbReference>
<reference evidence="3" key="1">
    <citation type="submission" date="2024-07" db="EMBL/GenBank/DDBJ databases">
        <title>Complete genome sequence of Prevotella sp. YM-2024 GTC17254.</title>
        <authorList>
            <person name="Hayashi M."/>
            <person name="Muto Y."/>
            <person name="Tanaka K."/>
            <person name="Niwa H."/>
        </authorList>
    </citation>
    <scope>NUCLEOTIDE SEQUENCE</scope>
    <source>
        <strain evidence="3">GTC17254</strain>
    </source>
</reference>
<dbReference type="PROSITE" id="PS52016">
    <property type="entry name" value="TONB_DEPENDENT_REC_3"/>
    <property type="match status" value="1"/>
</dbReference>
<dbReference type="InterPro" id="IPR008969">
    <property type="entry name" value="CarboxyPept-like_regulatory"/>
</dbReference>
<keyword evidence="1" id="KW-1134">Transmembrane beta strand</keyword>
<organism evidence="3">
    <name type="scientific">Prevotella sp. GTC17254</name>
    <dbReference type="NCBI Taxonomy" id="3236794"/>
    <lineage>
        <taxon>Bacteria</taxon>
        <taxon>Pseudomonadati</taxon>
        <taxon>Bacteroidota</taxon>
        <taxon>Bacteroidia</taxon>
        <taxon>Bacteroidales</taxon>
        <taxon>Prevotellaceae</taxon>
        <taxon>Prevotella</taxon>
    </lineage>
</organism>
<dbReference type="AlphaFoldDB" id="A0AB33IYM4"/>
<dbReference type="EMBL" id="AP035786">
    <property type="protein sequence ID" value="BFO74664.1"/>
    <property type="molecule type" value="Genomic_DNA"/>
</dbReference>
<comment type="subcellular location">
    <subcellularLocation>
        <location evidence="1">Cell outer membrane</location>
        <topology evidence="1">Multi-pass membrane protein</topology>
    </subcellularLocation>
</comment>
<sequence length="1101" mass="122120">MEAQKNITFKGDRITLKSAFSTIEQQTGMSVDYDGKIIDVGKTIDTKNIKGTVDNVLTEILKGTGYTHVINGSHIIINIVTVNTKRKESSGNNGKKISGVVKDANGEPIVGATVTGHGTSIRTVTDVDGHYTINLPRNVNSVEISYIGFETQNTTIGNQNNITTTMTEDTNGLSEIVVVGFGTQKKESVIGAIQQVKASELKLPTSNLTNNFAGRIAGIISVQKTGEPGADGSNFWIRGVGTFASGSAQAPLILIDGTESSSYDLNALAPEVIESFSVLKDATATALYGSRGANGVLLITTKSGARNEKAVINIRLEQRFSRPTQIPELADGVTYMKMFNEAIQNRTPGVPNQFSDDQIAGTIANKNPYLYPNNNWYDIIFKNLTSNQAGNINVSGGGKNMDYFVSATFNNDMGLIKEIKENPLKNNIQNIRYSFQANVNTNLTKTTKFGVKLNVQIQDYTGPSSSVSSIFERVMQAQPTYFPVKFPQQTGTSYIAWGNKSGGPQKNRFANPYAELASGIEEMFRITTMATVTLDQKLNMLTKGLSLNAMFSLKHFSSTTINRTYVPHYFEINPNTLSQNESGEYDYELRPINTDGSEALSFNRNYSGNRLFNFNVILNYSRLFAEKHDVNAQFIYLQRGVYSSYPSSYNASLGVLNQGVAGRLTYDYAKRYFVEFNFGYNGSDNFSKGKRFGFFPSVALGYLISNEKFFEPLLGTISMLKIRGSYGTVGNSNSDVRFPGYTNVNMSGAGYGFGENFVQTEKGAIITNYGNENATWEVAKKGNIGIELGLFDHKLKLIADLYHEKRNNIMLQRRTLPSTLGIGTATPVANVGKVTNKGVDITLEYNNAIRKDFIISAKGNFTYAINKIEDRDEPFYQYDYQYERGGSLNRIGPAYVSLGLFADEDDIANSPSQASIMPNIRPGDIKYKDLNGDNVINEYDKTYVGKPTIPQIVYGFGFSIQYKRFDFSSFFQGVAQESIYLNSIHPFGVYHQNVLKFVANDYWSETNPNPNARYPRLSHNVDYENTQQTSTYWLRNGSFLRLKNMEVGYTFKFFRAYVSATNLLTFTPFKYWDPEIGSGGSGNGLVYPLQKVINIGLQFNL</sequence>
<keyword evidence="1" id="KW-0812">Transmembrane</keyword>
<evidence type="ECO:0000256" key="1">
    <source>
        <dbReference type="PROSITE-ProRule" id="PRU01360"/>
    </source>
</evidence>
<dbReference type="GO" id="GO:0009279">
    <property type="term" value="C:cell outer membrane"/>
    <property type="evidence" value="ECO:0007669"/>
    <property type="project" value="UniProtKB-SubCell"/>
</dbReference>
<accession>A0AB33IYM4</accession>
<keyword evidence="1" id="KW-0998">Cell outer membrane</keyword>
<gene>
    <name evidence="3" type="ORF">GTC17254_22610</name>
</gene>
<name>A0AB33IYM4_9BACT</name>
<dbReference type="InterPro" id="IPR023996">
    <property type="entry name" value="TonB-dep_OMP_SusC/RagA"/>
</dbReference>
<keyword evidence="1" id="KW-0813">Transport</keyword>
<dbReference type="Gene3D" id="2.60.40.1120">
    <property type="entry name" value="Carboxypeptidase-like, regulatory domain"/>
    <property type="match status" value="1"/>
</dbReference>
<dbReference type="InterPro" id="IPR039426">
    <property type="entry name" value="TonB-dep_rcpt-like"/>
</dbReference>